<reference evidence="17" key="1">
    <citation type="submission" date="2018-06" db="EMBL/GenBank/DDBJ databases">
        <authorList>
            <person name="O'Rourke A."/>
        </authorList>
    </citation>
    <scope>NUCLEOTIDE SEQUENCE</scope>
    <source>
        <strain evidence="17">132550021-3</strain>
    </source>
</reference>
<evidence type="ECO:0000256" key="11">
    <source>
        <dbReference type="ARBA" id="ARBA00023225"/>
    </source>
</evidence>
<evidence type="ECO:0000256" key="1">
    <source>
        <dbReference type="ARBA" id="ARBA00004413"/>
    </source>
</evidence>
<keyword evidence="4" id="KW-0813">Transport</keyword>
<comment type="similarity">
    <text evidence="2">Belongs to the GTP-binding SRP family.</text>
</comment>
<proteinExistence type="inferred from homology"/>
<feature type="region of interest" description="Disordered" evidence="14">
    <location>
        <begin position="80"/>
        <end position="104"/>
    </location>
</feature>
<feature type="region of interest" description="Disordered" evidence="14">
    <location>
        <begin position="118"/>
        <end position="138"/>
    </location>
</feature>
<protein>
    <recommendedName>
        <fullName evidence="3 13">Flagellar biosynthesis protein FlhF</fullName>
    </recommendedName>
</protein>
<evidence type="ECO:0000256" key="10">
    <source>
        <dbReference type="ARBA" id="ARBA00023136"/>
    </source>
</evidence>
<keyword evidence="11" id="KW-1006">Bacterial flagellum protein export</keyword>
<organism evidence="17 18">
    <name type="scientific">Ralstonia pickettii</name>
    <name type="common">Burkholderia pickettii</name>
    <dbReference type="NCBI Taxonomy" id="329"/>
    <lineage>
        <taxon>Bacteria</taxon>
        <taxon>Pseudomonadati</taxon>
        <taxon>Pseudomonadota</taxon>
        <taxon>Betaproteobacteria</taxon>
        <taxon>Burkholderiales</taxon>
        <taxon>Burkholderiaceae</taxon>
        <taxon>Ralstonia</taxon>
    </lineage>
</organism>
<dbReference type="GO" id="GO:0005525">
    <property type="term" value="F:GTP binding"/>
    <property type="evidence" value="ECO:0007669"/>
    <property type="project" value="UniProtKB-UniRule"/>
</dbReference>
<keyword evidence="8" id="KW-0653">Protein transport</keyword>
<dbReference type="GO" id="GO:0015031">
    <property type="term" value="P:protein transport"/>
    <property type="evidence" value="ECO:0007669"/>
    <property type="project" value="UniProtKB-KW"/>
</dbReference>
<gene>
    <name evidence="17" type="primary">flhF</name>
    <name evidence="17" type="ORF">DEE74_03045</name>
</gene>
<dbReference type="GO" id="GO:0005047">
    <property type="term" value="F:signal recognition particle binding"/>
    <property type="evidence" value="ECO:0007669"/>
    <property type="project" value="TreeGrafter"/>
</dbReference>
<dbReference type="GO" id="GO:0044781">
    <property type="term" value="P:bacterial-type flagellum organization"/>
    <property type="evidence" value="ECO:0007669"/>
    <property type="project" value="UniProtKB-UniRule"/>
</dbReference>
<dbReference type="EMBL" id="QGBI01000003">
    <property type="protein sequence ID" value="MBX3888840.1"/>
    <property type="molecule type" value="Genomic_DNA"/>
</dbReference>
<evidence type="ECO:0000259" key="15">
    <source>
        <dbReference type="SMART" id="SM00382"/>
    </source>
</evidence>
<evidence type="ECO:0000313" key="17">
    <source>
        <dbReference type="EMBL" id="MBX3888840.1"/>
    </source>
</evidence>
<evidence type="ECO:0000256" key="13">
    <source>
        <dbReference type="NCBIfam" id="TIGR03499"/>
    </source>
</evidence>
<dbReference type="GO" id="GO:0003924">
    <property type="term" value="F:GTPase activity"/>
    <property type="evidence" value="ECO:0007669"/>
    <property type="project" value="UniProtKB-UniRule"/>
</dbReference>
<keyword evidence="9" id="KW-0342">GTP-binding</keyword>
<evidence type="ECO:0000256" key="4">
    <source>
        <dbReference type="ARBA" id="ARBA00022448"/>
    </source>
</evidence>
<feature type="domain" description="AAA+ ATPase" evidence="15">
    <location>
        <begin position="398"/>
        <end position="564"/>
    </location>
</feature>
<comment type="subcellular location">
    <subcellularLocation>
        <location evidence="1">Cell membrane</location>
        <topology evidence="1">Peripheral membrane protein</topology>
        <orientation evidence="1">Cytoplasmic side</orientation>
    </subcellularLocation>
</comment>
<evidence type="ECO:0000313" key="18">
    <source>
        <dbReference type="Proteomes" id="UP001199322"/>
    </source>
</evidence>
<keyword evidence="17" id="KW-0282">Flagellum</keyword>
<keyword evidence="17" id="KW-0966">Cell projection</keyword>
<dbReference type="GO" id="GO:0005886">
    <property type="term" value="C:plasma membrane"/>
    <property type="evidence" value="ECO:0007669"/>
    <property type="project" value="UniProtKB-SubCell"/>
</dbReference>
<keyword evidence="10" id="KW-0472">Membrane</keyword>
<dbReference type="PANTHER" id="PTHR43134">
    <property type="entry name" value="SIGNAL RECOGNITION PARTICLE RECEPTOR SUBUNIT ALPHA"/>
    <property type="match status" value="1"/>
</dbReference>
<dbReference type="AlphaFoldDB" id="A0A9Q3LKI6"/>
<accession>A0A9Q3LKI6</accession>
<feature type="compositionally biased region" description="Low complexity" evidence="14">
    <location>
        <begin position="80"/>
        <end position="103"/>
    </location>
</feature>
<feature type="region of interest" description="Disordered" evidence="14">
    <location>
        <begin position="55"/>
        <end position="74"/>
    </location>
</feature>
<evidence type="ECO:0000256" key="14">
    <source>
        <dbReference type="SAM" id="MobiDB-lite"/>
    </source>
</evidence>
<keyword evidence="7" id="KW-1005">Bacterial flagellum biogenesis</keyword>
<name>A0A9Q3LKI6_RALPI</name>
<dbReference type="SUPFAM" id="SSF52540">
    <property type="entry name" value="P-loop containing nucleoside triphosphate hydrolases"/>
    <property type="match status" value="1"/>
</dbReference>
<feature type="domain" description="SRP54-type proteins GTP-binding" evidence="16">
    <location>
        <begin position="399"/>
        <end position="591"/>
    </location>
</feature>
<evidence type="ECO:0000259" key="16">
    <source>
        <dbReference type="SMART" id="SM00962"/>
    </source>
</evidence>
<dbReference type="Gene3D" id="3.40.50.300">
    <property type="entry name" value="P-loop containing nucleotide triphosphate hydrolases"/>
    <property type="match status" value="1"/>
</dbReference>
<dbReference type="InterPro" id="IPR027417">
    <property type="entry name" value="P-loop_NTPase"/>
</dbReference>
<sequence>MKMHRFTGLTSRDVLRKVRDQLGDGALILSNRAIPGGIEIIAASDSHVDALVDTQSSAPKTAQRRPMAPAPIPEPAPIAAATAAVAAAQAPAEEAPQTETPAPNALARLRNRFIASRRTPAQEDAPAASVAPVTQAAKPAGRTLQTRVDDDVAFGEEDALAASTRMLAGLSLDRANAEVAQSAAQALASTAQFIARRTAVEDDEPAMESTARFAARREQDERPVTLRSFAERVEAQARNLRAEQQKAEAPVKARIDAQADAGTSSDIFVRVEDTMAKPEAPRDDVSLQRSAFQADVKESIRAETDVMTRRMVGEIETLKSTLNDAMSSLASLGVKLGDPVRTRLFQTMLNAGFSAQLTRYVLENMPQHDTYEGALDFVQRAIEKNLSTVSDENSLLDQGGVFALMGPTGVGKTTTTAKLAARFVLRHGASRVALLSTDSYRIGGHEQLRIYGKILGVSVHAVKDAQDLSLALNDLREKHVVLIDTIGMSQRDRAVSEQMAMLHAVGPSIKRLLLLNAASNGKTLDEVVGAYRDANLAGCILTKIDEAASVGHAMDVMIRRRLPLHYVSYGQRVPEDIAVPNKKLLIHRSFRAGAEQSSFTLDSDESLLVAQGAVSRNAGNREPGLAAFDFA</sequence>
<dbReference type="RefSeq" id="WP_116575273.1">
    <property type="nucleotide sequence ID" value="NZ_JACBXL010000001.1"/>
</dbReference>
<dbReference type="PANTHER" id="PTHR43134:SF3">
    <property type="entry name" value="FLAGELLAR BIOSYNTHESIS PROTEIN FLHF"/>
    <property type="match status" value="1"/>
</dbReference>
<evidence type="ECO:0000256" key="6">
    <source>
        <dbReference type="ARBA" id="ARBA00022741"/>
    </source>
</evidence>
<keyword evidence="5" id="KW-1003">Cell membrane</keyword>
<keyword evidence="6" id="KW-0547">Nucleotide-binding</keyword>
<keyword evidence="17" id="KW-0969">Cilium</keyword>
<dbReference type="SMART" id="SM00382">
    <property type="entry name" value="AAA"/>
    <property type="match status" value="1"/>
</dbReference>
<dbReference type="InterPro" id="IPR047040">
    <property type="entry name" value="FlhF__GTPase_dom"/>
</dbReference>
<dbReference type="InterPro" id="IPR003593">
    <property type="entry name" value="AAA+_ATPase"/>
</dbReference>
<dbReference type="Proteomes" id="UP001199322">
    <property type="component" value="Unassembled WGS sequence"/>
</dbReference>
<evidence type="ECO:0000256" key="2">
    <source>
        <dbReference type="ARBA" id="ARBA00008531"/>
    </source>
</evidence>
<evidence type="ECO:0000256" key="9">
    <source>
        <dbReference type="ARBA" id="ARBA00023134"/>
    </source>
</evidence>
<dbReference type="SMART" id="SM00962">
    <property type="entry name" value="SRP54"/>
    <property type="match status" value="1"/>
</dbReference>
<dbReference type="GO" id="GO:0006614">
    <property type="term" value="P:SRP-dependent cotranslational protein targeting to membrane"/>
    <property type="evidence" value="ECO:0007669"/>
    <property type="project" value="UniProtKB-UniRule"/>
</dbReference>
<evidence type="ECO:0000256" key="7">
    <source>
        <dbReference type="ARBA" id="ARBA00022795"/>
    </source>
</evidence>
<evidence type="ECO:0000256" key="5">
    <source>
        <dbReference type="ARBA" id="ARBA00022475"/>
    </source>
</evidence>
<dbReference type="Pfam" id="PF00448">
    <property type="entry name" value="SRP54"/>
    <property type="match status" value="1"/>
</dbReference>
<comment type="caution">
    <text evidence="17">The sequence shown here is derived from an EMBL/GenBank/DDBJ whole genome shotgun (WGS) entry which is preliminary data.</text>
</comment>
<dbReference type="FunFam" id="3.40.50.300:FF:000695">
    <property type="entry name" value="Flagellar biosynthesis regulator FlhF"/>
    <property type="match status" value="1"/>
</dbReference>
<dbReference type="NCBIfam" id="TIGR03499">
    <property type="entry name" value="FlhF"/>
    <property type="match status" value="1"/>
</dbReference>
<dbReference type="InterPro" id="IPR000897">
    <property type="entry name" value="SRP54_GTPase_dom"/>
</dbReference>
<evidence type="ECO:0000256" key="3">
    <source>
        <dbReference type="ARBA" id="ARBA00014919"/>
    </source>
</evidence>
<dbReference type="InterPro" id="IPR020006">
    <property type="entry name" value="FlhF"/>
</dbReference>
<comment type="function">
    <text evidence="12">Necessary for flagellar biosynthesis. May be involved in translocation of the flagellum.</text>
</comment>
<dbReference type="CDD" id="cd17873">
    <property type="entry name" value="FlhF"/>
    <property type="match status" value="1"/>
</dbReference>
<evidence type="ECO:0000256" key="12">
    <source>
        <dbReference type="ARBA" id="ARBA00025337"/>
    </source>
</evidence>
<evidence type="ECO:0000256" key="8">
    <source>
        <dbReference type="ARBA" id="ARBA00022927"/>
    </source>
</evidence>